<dbReference type="InterPro" id="IPR006597">
    <property type="entry name" value="Sel1-like"/>
</dbReference>
<dbReference type="Gene3D" id="2.40.10.10">
    <property type="entry name" value="Trypsin-like serine proteases"/>
    <property type="match status" value="2"/>
</dbReference>
<feature type="repeat" description="TPR" evidence="3">
    <location>
        <begin position="182"/>
        <end position="215"/>
    </location>
</feature>
<evidence type="ECO:0000256" key="2">
    <source>
        <dbReference type="ARBA" id="ARBA00022803"/>
    </source>
</evidence>
<gene>
    <name evidence="4" type="ORF">H0902_00310</name>
</gene>
<dbReference type="Gene3D" id="1.25.40.10">
    <property type="entry name" value="Tetratricopeptide repeat domain"/>
    <property type="match status" value="6"/>
</dbReference>
<dbReference type="SMART" id="SM00028">
    <property type="entry name" value="TPR"/>
    <property type="match status" value="12"/>
</dbReference>
<name>A0A841UEN3_MICAE</name>
<dbReference type="GO" id="GO:0035269">
    <property type="term" value="P:protein O-linked glycosylation via mannose"/>
    <property type="evidence" value="ECO:0007669"/>
    <property type="project" value="TreeGrafter"/>
</dbReference>
<dbReference type="InterPro" id="IPR009003">
    <property type="entry name" value="Peptidase_S1_PA"/>
</dbReference>
<dbReference type="InterPro" id="IPR052346">
    <property type="entry name" value="O-mannosyl-transferase_TMTC"/>
</dbReference>
<dbReference type="PANTHER" id="PTHR44227:SF3">
    <property type="entry name" value="PROTEIN O-MANNOSYL-TRANSFERASE TMTC4"/>
    <property type="match status" value="1"/>
</dbReference>
<dbReference type="Pfam" id="PF13174">
    <property type="entry name" value="TPR_6"/>
    <property type="match status" value="1"/>
</dbReference>
<evidence type="ECO:0000313" key="4">
    <source>
        <dbReference type="EMBL" id="MBC1189351.1"/>
    </source>
</evidence>
<dbReference type="SUPFAM" id="SSF81901">
    <property type="entry name" value="HCP-like"/>
    <property type="match status" value="2"/>
</dbReference>
<proteinExistence type="predicted"/>
<feature type="repeat" description="TPR" evidence="3">
    <location>
        <begin position="148"/>
        <end position="181"/>
    </location>
</feature>
<accession>A0A841UEN3</accession>
<feature type="repeat" description="TPR" evidence="3">
    <location>
        <begin position="352"/>
        <end position="385"/>
    </location>
</feature>
<feature type="repeat" description="TPR" evidence="3">
    <location>
        <begin position="114"/>
        <end position="147"/>
    </location>
</feature>
<evidence type="ECO:0000256" key="3">
    <source>
        <dbReference type="PROSITE-ProRule" id="PRU00339"/>
    </source>
</evidence>
<evidence type="ECO:0000256" key="1">
    <source>
        <dbReference type="ARBA" id="ARBA00022737"/>
    </source>
</evidence>
<evidence type="ECO:0000313" key="5">
    <source>
        <dbReference type="Proteomes" id="UP000551499"/>
    </source>
</evidence>
<dbReference type="GO" id="GO:0030968">
    <property type="term" value="P:endoplasmic reticulum unfolded protein response"/>
    <property type="evidence" value="ECO:0007669"/>
    <property type="project" value="TreeGrafter"/>
</dbReference>
<feature type="repeat" description="TPR" evidence="3">
    <location>
        <begin position="80"/>
        <end position="113"/>
    </location>
</feature>
<comment type="caution">
    <text evidence="4">The sequence shown here is derived from an EMBL/GenBank/DDBJ whole genome shotgun (WGS) entry which is preliminary data.</text>
</comment>
<dbReference type="SMART" id="SM00671">
    <property type="entry name" value="SEL1"/>
    <property type="match status" value="9"/>
</dbReference>
<dbReference type="InterPro" id="IPR043504">
    <property type="entry name" value="Peptidase_S1_PA_chymotrypsin"/>
</dbReference>
<dbReference type="InterPro" id="IPR019734">
    <property type="entry name" value="TPR_rpt"/>
</dbReference>
<feature type="repeat" description="TPR" evidence="3">
    <location>
        <begin position="12"/>
        <end position="45"/>
    </location>
</feature>
<dbReference type="InterPro" id="IPR011990">
    <property type="entry name" value="TPR-like_helical_dom_sf"/>
</dbReference>
<dbReference type="Pfam" id="PF13365">
    <property type="entry name" value="Trypsin_2"/>
    <property type="match status" value="1"/>
</dbReference>
<dbReference type="Pfam" id="PF00515">
    <property type="entry name" value="TPR_1"/>
    <property type="match status" value="1"/>
</dbReference>
<dbReference type="PROSITE" id="PS50293">
    <property type="entry name" value="TPR_REGION"/>
    <property type="match status" value="7"/>
</dbReference>
<dbReference type="GO" id="GO:0000030">
    <property type="term" value="F:mannosyltransferase activity"/>
    <property type="evidence" value="ECO:0007669"/>
    <property type="project" value="TreeGrafter"/>
</dbReference>
<keyword evidence="2 3" id="KW-0802">TPR repeat</keyword>
<feature type="repeat" description="TPR" evidence="3">
    <location>
        <begin position="250"/>
        <end position="283"/>
    </location>
</feature>
<protein>
    <submittedName>
        <fullName evidence="4">Tetratricopeptide repeat protein</fullName>
    </submittedName>
</protein>
<dbReference type="SUPFAM" id="SSF50494">
    <property type="entry name" value="Trypsin-like serine proteases"/>
    <property type="match status" value="1"/>
</dbReference>
<dbReference type="PROSITE" id="PS50005">
    <property type="entry name" value="TPR"/>
    <property type="match status" value="12"/>
</dbReference>
<feature type="repeat" description="TPR" evidence="3">
    <location>
        <begin position="284"/>
        <end position="317"/>
    </location>
</feature>
<organism evidence="4 5">
    <name type="scientific">Microcystis aeruginosa BLCC-F108</name>
    <dbReference type="NCBI Taxonomy" id="2755317"/>
    <lineage>
        <taxon>Bacteria</taxon>
        <taxon>Bacillati</taxon>
        <taxon>Cyanobacteriota</taxon>
        <taxon>Cyanophyceae</taxon>
        <taxon>Oscillatoriophycideae</taxon>
        <taxon>Chroococcales</taxon>
        <taxon>Microcystaceae</taxon>
        <taxon>Microcystis</taxon>
    </lineage>
</organism>
<feature type="repeat" description="TPR" evidence="3">
    <location>
        <begin position="216"/>
        <end position="249"/>
    </location>
</feature>
<dbReference type="PANTHER" id="PTHR44227">
    <property type="match status" value="1"/>
</dbReference>
<reference evidence="4 5" key="1">
    <citation type="submission" date="2020-07" db="EMBL/GenBank/DDBJ databases">
        <title>Genomes of two Microcystis aeruginosa (Cyanobacteria) strains from Florida (USA) with disparate toxicogenic potential.</title>
        <authorList>
            <person name="Lefler F.W."/>
            <person name="Barbosa M."/>
            <person name="Berthold D.E."/>
            <person name="Laughinghouse H.D. IV."/>
        </authorList>
    </citation>
    <scope>NUCLEOTIDE SEQUENCE [LARGE SCALE GENOMIC DNA]</scope>
    <source>
        <strain evidence="4 5">BLCCF108</strain>
    </source>
</reference>
<feature type="repeat" description="TPR" evidence="3">
    <location>
        <begin position="46"/>
        <end position="79"/>
    </location>
</feature>
<feature type="repeat" description="TPR" evidence="3">
    <location>
        <begin position="318"/>
        <end position="351"/>
    </location>
</feature>
<dbReference type="Proteomes" id="UP000551499">
    <property type="component" value="Unassembled WGS sequence"/>
</dbReference>
<dbReference type="EMBL" id="JACEGB010000004">
    <property type="protein sequence ID" value="MBC1189351.1"/>
    <property type="molecule type" value="Genomic_DNA"/>
</dbReference>
<dbReference type="Pfam" id="PF13424">
    <property type="entry name" value="TPR_12"/>
    <property type="match status" value="5"/>
</dbReference>
<feature type="repeat" description="TPR" evidence="3">
    <location>
        <begin position="394"/>
        <end position="427"/>
    </location>
</feature>
<sequence length="673" mass="76811">MIMPPTTVAQTLEQLWQQGETAQAQKKYPEAERIWRQIIQLDPNSAVAFSNLCAALFRQNKLDEALIFCQKALALDPKLPETYKNIGNVLYFQKKLTEAEEMYRRALALDDKYVDAYNNLGNVLRDQKKLKEAEEMYRRAIALDDKFVYAYYNLGNVLYDQKKLTEAEEMYRRALALDDKYVDAYNNLGNVLYDQKKLTEAEEMYRRAIALDDKYVDAYYNLGNVLAVQKKLKEAEEMYRRALALDDKAVDAYNNLGNVLRDQKKLKEAEEMYRRAIALDDKFVYAYNGLGNVLAVQKKLKEAEEMYRRAIALDDKYVDAYNNLGNVLRDQKKLKEAEEMYRRALALDDKLAPAYIGLGNVLYDQKKLTEAEEMYRRALDLPDDTTGIPTTAHISAHNNLGRLLQEQGKLEAAIAEFEKATKIDPKFEFASNNLQEARRLLSLQQQPEQIIALNNTEYLRQEDPLTRIKRSIVKISVVFTGNAKGTAYGTGYVVKRRGTTVWIITNRHVVVDRDTEQRGDNLEVEPYYGENLPNLPRDRAKAKISQITEPQENLDLALLEVTGLPDDISPLTFHQGEINPKTRISIIGHPESKDWSKYEAITIGIQSSSGNLLIDVSLAVGGSGSPVFDQEMRVIGLMFKTINESQIDSSGIGFAYPIDRVLQKLAQWQVVVP</sequence>
<dbReference type="AlphaFoldDB" id="A0A841UEN3"/>
<keyword evidence="1" id="KW-0677">Repeat</keyword>